<dbReference type="PANTHER" id="PTHR44196">
    <property type="entry name" value="DEHYDROGENASE/REDUCTASE SDR FAMILY MEMBER 7B"/>
    <property type="match status" value="1"/>
</dbReference>
<dbReference type="InterPro" id="IPR057326">
    <property type="entry name" value="KR_dom"/>
</dbReference>
<dbReference type="PANTHER" id="PTHR44196:SF1">
    <property type="entry name" value="DEHYDROGENASE_REDUCTASE SDR FAMILY MEMBER 7B"/>
    <property type="match status" value="1"/>
</dbReference>
<reference evidence="4 5" key="1">
    <citation type="submission" date="2018-12" db="EMBL/GenBank/DDBJ databases">
        <authorList>
            <person name="Li F."/>
        </authorList>
    </citation>
    <scope>NUCLEOTIDE SEQUENCE [LARGE SCALE GENOMIC DNA]</scope>
    <source>
        <strain evidence="4 5">11W25H-1</strain>
    </source>
</reference>
<keyword evidence="2" id="KW-0560">Oxidoreductase</keyword>
<dbReference type="EMBL" id="RZNB01000002">
    <property type="protein sequence ID" value="RWZ52027.1"/>
    <property type="molecule type" value="Genomic_DNA"/>
</dbReference>
<comment type="similarity">
    <text evidence="1">Belongs to the short-chain dehydrogenases/reductases (SDR) family.</text>
</comment>
<keyword evidence="5" id="KW-1185">Reference proteome</keyword>
<comment type="caution">
    <text evidence="4">The sequence shown here is derived from an EMBL/GenBank/DDBJ whole genome shotgun (WGS) entry which is preliminary data.</text>
</comment>
<dbReference type="Gene3D" id="3.40.50.720">
    <property type="entry name" value="NAD(P)-binding Rossmann-like Domain"/>
    <property type="match status" value="1"/>
</dbReference>
<evidence type="ECO:0000256" key="2">
    <source>
        <dbReference type="ARBA" id="ARBA00023002"/>
    </source>
</evidence>
<accession>A0A3S4DHY4</accession>
<dbReference type="OrthoDB" id="9808814at2"/>
<feature type="domain" description="Ketoreductase" evidence="3">
    <location>
        <begin position="29"/>
        <end position="209"/>
    </location>
</feature>
<protein>
    <submittedName>
        <fullName evidence="4">SDR family oxidoreductase</fullName>
    </submittedName>
</protein>
<organism evidence="4 5">
    <name type="scientific">Labedella phragmitis</name>
    <dbReference type="NCBI Taxonomy" id="2498849"/>
    <lineage>
        <taxon>Bacteria</taxon>
        <taxon>Bacillati</taxon>
        <taxon>Actinomycetota</taxon>
        <taxon>Actinomycetes</taxon>
        <taxon>Micrococcales</taxon>
        <taxon>Microbacteriaceae</taxon>
        <taxon>Labedella</taxon>
    </lineage>
</organism>
<dbReference type="GO" id="GO:0016020">
    <property type="term" value="C:membrane"/>
    <property type="evidence" value="ECO:0007669"/>
    <property type="project" value="TreeGrafter"/>
</dbReference>
<dbReference type="InterPro" id="IPR036291">
    <property type="entry name" value="NAD(P)-bd_dom_sf"/>
</dbReference>
<dbReference type="SUPFAM" id="SSF51735">
    <property type="entry name" value="NAD(P)-binding Rossmann-fold domains"/>
    <property type="match status" value="1"/>
</dbReference>
<evidence type="ECO:0000313" key="5">
    <source>
        <dbReference type="Proteomes" id="UP000288547"/>
    </source>
</evidence>
<proteinExistence type="inferred from homology"/>
<dbReference type="SMART" id="SM00822">
    <property type="entry name" value="PKS_KR"/>
    <property type="match status" value="1"/>
</dbReference>
<dbReference type="PRINTS" id="PR00081">
    <property type="entry name" value="GDHRDH"/>
</dbReference>
<dbReference type="AlphaFoldDB" id="A0A3S4DHY4"/>
<dbReference type="GO" id="GO:0016491">
    <property type="term" value="F:oxidoreductase activity"/>
    <property type="evidence" value="ECO:0007669"/>
    <property type="project" value="UniProtKB-KW"/>
</dbReference>
<dbReference type="Pfam" id="PF00106">
    <property type="entry name" value="adh_short"/>
    <property type="match status" value="1"/>
</dbReference>
<dbReference type="CDD" id="cd05233">
    <property type="entry name" value="SDR_c"/>
    <property type="match status" value="1"/>
</dbReference>
<name>A0A3S4DHY4_9MICO</name>
<sequence length="264" mass="27639">MRPFLQQTIGDRALRPRSGRARSSTVNDGVLWITGGGSGMGAATARAAASSGWTVVVSGRRRHGLDSVVAEIREAGGSASAMVVDVRDPEAVRRAAAEIEETHGRLDGLVLAAGLNAPARRWDDQSMAGFRDIVDTNLTAVVTVVDAALPALRSSAGVVVVISSFAGWSFQPAAGVAYSASKTALASVVRTLNDQEAAHGVRACHLCPGDVATDFLDQRPTVPDAEARAAMLTPADIGHAVRFVLDAPSHVRVDELVISPVYRR</sequence>
<dbReference type="InterPro" id="IPR002347">
    <property type="entry name" value="SDR_fam"/>
</dbReference>
<evidence type="ECO:0000256" key="1">
    <source>
        <dbReference type="ARBA" id="ARBA00006484"/>
    </source>
</evidence>
<evidence type="ECO:0000259" key="3">
    <source>
        <dbReference type="SMART" id="SM00822"/>
    </source>
</evidence>
<dbReference type="Proteomes" id="UP000288547">
    <property type="component" value="Unassembled WGS sequence"/>
</dbReference>
<gene>
    <name evidence="4" type="ORF">ELQ90_04795</name>
</gene>
<evidence type="ECO:0000313" key="4">
    <source>
        <dbReference type="EMBL" id="RWZ52027.1"/>
    </source>
</evidence>